<dbReference type="Proteomes" id="UP001196413">
    <property type="component" value="Unassembled WGS sequence"/>
</dbReference>
<comment type="caution">
    <text evidence="1">The sequence shown here is derived from an EMBL/GenBank/DDBJ whole genome shotgun (WGS) entry which is preliminary data.</text>
</comment>
<dbReference type="AlphaFoldDB" id="A0AAD5MV98"/>
<sequence length="110" mass="11966">MTISTVLGCGVMPVGEGLCDVLELQAPNALLPDVLISTILCHLTVNITYEPIECLAVSITRMEAVGPSIITVQAKDFKIPYDMIFRPELYNLANVKTPNNTSPMSSIETR</sequence>
<proteinExistence type="predicted"/>
<keyword evidence="2" id="KW-1185">Reference proteome</keyword>
<protein>
    <submittedName>
        <fullName evidence="1">Uncharacterized protein</fullName>
    </submittedName>
</protein>
<accession>A0AAD5MV98</accession>
<dbReference type="EMBL" id="JAHQIW010002079">
    <property type="protein sequence ID" value="KAJ1354424.1"/>
    <property type="molecule type" value="Genomic_DNA"/>
</dbReference>
<name>A0AAD5MV98_PARTN</name>
<gene>
    <name evidence="1" type="ORF">KIN20_011356</name>
</gene>
<evidence type="ECO:0000313" key="2">
    <source>
        <dbReference type="Proteomes" id="UP001196413"/>
    </source>
</evidence>
<reference evidence="1" key="1">
    <citation type="submission" date="2021-06" db="EMBL/GenBank/DDBJ databases">
        <title>Parelaphostrongylus tenuis whole genome reference sequence.</title>
        <authorList>
            <person name="Garwood T.J."/>
            <person name="Larsen P.A."/>
            <person name="Fountain-Jones N.M."/>
            <person name="Garbe J.R."/>
            <person name="Macchietto M.G."/>
            <person name="Kania S.A."/>
            <person name="Gerhold R.W."/>
            <person name="Richards J.E."/>
            <person name="Wolf T.M."/>
        </authorList>
    </citation>
    <scope>NUCLEOTIDE SEQUENCE</scope>
    <source>
        <strain evidence="1">MNPRO001-30</strain>
        <tissue evidence="1">Meninges</tissue>
    </source>
</reference>
<organism evidence="1 2">
    <name type="scientific">Parelaphostrongylus tenuis</name>
    <name type="common">Meningeal worm</name>
    <dbReference type="NCBI Taxonomy" id="148309"/>
    <lineage>
        <taxon>Eukaryota</taxon>
        <taxon>Metazoa</taxon>
        <taxon>Ecdysozoa</taxon>
        <taxon>Nematoda</taxon>
        <taxon>Chromadorea</taxon>
        <taxon>Rhabditida</taxon>
        <taxon>Rhabditina</taxon>
        <taxon>Rhabditomorpha</taxon>
        <taxon>Strongyloidea</taxon>
        <taxon>Metastrongylidae</taxon>
        <taxon>Parelaphostrongylus</taxon>
    </lineage>
</organism>
<evidence type="ECO:0000313" key="1">
    <source>
        <dbReference type="EMBL" id="KAJ1354424.1"/>
    </source>
</evidence>